<dbReference type="GO" id="GO:0046872">
    <property type="term" value="F:metal ion binding"/>
    <property type="evidence" value="ECO:0007669"/>
    <property type="project" value="UniProtKB-KW"/>
</dbReference>
<proteinExistence type="predicted"/>
<dbReference type="NCBIfam" id="TIGR01549">
    <property type="entry name" value="HAD-SF-IA-v1"/>
    <property type="match status" value="1"/>
</dbReference>
<name>A0A520MXQ1_9GAMM</name>
<evidence type="ECO:0000313" key="5">
    <source>
        <dbReference type="EMBL" id="RZO25959.1"/>
    </source>
</evidence>
<accession>A0A520MXQ1</accession>
<comment type="caution">
    <text evidence="5">The sequence shown here is derived from an EMBL/GenBank/DDBJ whole genome shotgun (WGS) entry which is preliminary data.</text>
</comment>
<keyword evidence="2 5" id="KW-0378">Hydrolase</keyword>
<dbReference type="PANTHER" id="PTHR43434:SF23">
    <property type="entry name" value="PHOSPHOGLYCOLATE PHOSPHATASE"/>
    <property type="match status" value="1"/>
</dbReference>
<evidence type="ECO:0000256" key="2">
    <source>
        <dbReference type="ARBA" id="ARBA00022801"/>
    </source>
</evidence>
<dbReference type="Proteomes" id="UP000318710">
    <property type="component" value="Unassembled WGS sequence"/>
</dbReference>
<dbReference type="InterPro" id="IPR041492">
    <property type="entry name" value="HAD_2"/>
</dbReference>
<keyword evidence="1" id="KW-0479">Metal-binding</keyword>
<dbReference type="AlphaFoldDB" id="A0A520MXQ1"/>
<evidence type="ECO:0000313" key="6">
    <source>
        <dbReference type="Proteomes" id="UP000318710"/>
    </source>
</evidence>
<organism evidence="5 6">
    <name type="scientific">SAR86 cluster bacterium</name>
    <dbReference type="NCBI Taxonomy" id="2030880"/>
    <lineage>
        <taxon>Bacteria</taxon>
        <taxon>Pseudomonadati</taxon>
        <taxon>Pseudomonadota</taxon>
        <taxon>Gammaproteobacteria</taxon>
        <taxon>SAR86 cluster</taxon>
    </lineage>
</organism>
<dbReference type="InterPro" id="IPR023198">
    <property type="entry name" value="PGP-like_dom2"/>
</dbReference>
<dbReference type="InterPro" id="IPR050155">
    <property type="entry name" value="HAD-like_hydrolase_sf"/>
</dbReference>
<dbReference type="InterPro" id="IPR036412">
    <property type="entry name" value="HAD-like_sf"/>
</dbReference>
<dbReference type="Gene3D" id="3.40.50.1000">
    <property type="entry name" value="HAD superfamily/HAD-like"/>
    <property type="match status" value="1"/>
</dbReference>
<dbReference type="EMBL" id="SHBF01000036">
    <property type="protein sequence ID" value="RZO25959.1"/>
    <property type="molecule type" value="Genomic_DNA"/>
</dbReference>
<protein>
    <submittedName>
        <fullName evidence="5">HAD family hydrolase</fullName>
    </submittedName>
</protein>
<dbReference type="GO" id="GO:0005829">
    <property type="term" value="C:cytosol"/>
    <property type="evidence" value="ECO:0007669"/>
    <property type="project" value="TreeGrafter"/>
</dbReference>
<evidence type="ECO:0000256" key="4">
    <source>
        <dbReference type="ARBA" id="ARBA00023277"/>
    </source>
</evidence>
<dbReference type="SFLD" id="SFLDS00003">
    <property type="entry name" value="Haloacid_Dehalogenase"/>
    <property type="match status" value="1"/>
</dbReference>
<dbReference type="Pfam" id="PF13419">
    <property type="entry name" value="HAD_2"/>
    <property type="match status" value="1"/>
</dbReference>
<dbReference type="InterPro" id="IPR006439">
    <property type="entry name" value="HAD-SF_hydro_IA"/>
</dbReference>
<dbReference type="GO" id="GO:0006281">
    <property type="term" value="P:DNA repair"/>
    <property type="evidence" value="ECO:0007669"/>
    <property type="project" value="TreeGrafter"/>
</dbReference>
<dbReference type="Gene3D" id="1.10.150.240">
    <property type="entry name" value="Putative phosphatase, domain 2"/>
    <property type="match status" value="1"/>
</dbReference>
<gene>
    <name evidence="5" type="ORF">EVA93_04580</name>
</gene>
<dbReference type="GO" id="GO:0008967">
    <property type="term" value="F:phosphoglycolate phosphatase activity"/>
    <property type="evidence" value="ECO:0007669"/>
    <property type="project" value="TreeGrafter"/>
</dbReference>
<keyword evidence="4" id="KW-0119">Carbohydrate metabolism</keyword>
<evidence type="ECO:0000256" key="3">
    <source>
        <dbReference type="ARBA" id="ARBA00022842"/>
    </source>
</evidence>
<reference evidence="5 6" key="1">
    <citation type="submission" date="2019-02" db="EMBL/GenBank/DDBJ databases">
        <title>Prokaryotic population dynamics and viral predation in marine succession experiment using metagenomics: the confinement effect.</title>
        <authorList>
            <person name="Haro-Moreno J.M."/>
            <person name="Rodriguez-Valera F."/>
            <person name="Lopez-Perez M."/>
        </authorList>
    </citation>
    <scope>NUCLEOTIDE SEQUENCE [LARGE SCALE GENOMIC DNA]</scope>
    <source>
        <strain evidence="5">MED-G160</strain>
    </source>
</reference>
<dbReference type="SUPFAM" id="SSF56784">
    <property type="entry name" value="HAD-like"/>
    <property type="match status" value="1"/>
</dbReference>
<dbReference type="PANTHER" id="PTHR43434">
    <property type="entry name" value="PHOSPHOGLYCOLATE PHOSPHATASE"/>
    <property type="match status" value="1"/>
</dbReference>
<dbReference type="InterPro" id="IPR023214">
    <property type="entry name" value="HAD_sf"/>
</dbReference>
<dbReference type="SFLD" id="SFLDG01129">
    <property type="entry name" value="C1.5:_HAD__Beta-PGM__Phosphata"/>
    <property type="match status" value="1"/>
</dbReference>
<evidence type="ECO:0000256" key="1">
    <source>
        <dbReference type="ARBA" id="ARBA00022723"/>
    </source>
</evidence>
<sequence>MQENHKTDLILFDLDGTLIDTAPDFHTSLNTMLKKYNMNEVSESDIRPHISEGTSKLIKKFFAIDEDDSKFEPLKSEFLCEYNMNKTKCCKLFDGMTSLINFMDKNNIKYGVVTNKFFKFASPIIDSFSELKNIKVIVCPDHVKISKPDPEGILLACKKLDINPLNTIYLGDHINDLKAGLSAGVRVLGCLYGYSLDENNLNKLNYPYIRDISEIYSHINI</sequence>
<keyword evidence="3" id="KW-0460">Magnesium</keyword>